<keyword evidence="3" id="KW-1185">Reference proteome</keyword>
<evidence type="ECO:0000313" key="3">
    <source>
        <dbReference type="Proteomes" id="UP000004080"/>
    </source>
</evidence>
<comment type="caution">
    <text evidence="2">The sequence shown here is derived from an EMBL/GenBank/DDBJ whole genome shotgun (WGS) entry which is preliminary data.</text>
</comment>
<name>I8UC24_9BACL</name>
<dbReference type="AlphaFoldDB" id="I8UC24"/>
<proteinExistence type="predicted"/>
<accession>I8UC24</accession>
<dbReference type="STRING" id="1196324.A374_16218"/>
<sequence length="83" mass="9028">MIFVVGFGNIILKAGAKMKKKRTSNILLVLGMWIVLAGIACYLPETKIPASFSNLGIGFIITGILVLLTATYYRVQSHKNTNA</sequence>
<feature type="transmembrane region" description="Helical" evidence="1">
    <location>
        <begin position="55"/>
        <end position="75"/>
    </location>
</feature>
<keyword evidence="1" id="KW-0472">Membrane</keyword>
<evidence type="ECO:0000256" key="1">
    <source>
        <dbReference type="SAM" id="Phobius"/>
    </source>
</evidence>
<organism evidence="2 3">
    <name type="scientific">Fictibacillus macauensis ZFHKF-1</name>
    <dbReference type="NCBI Taxonomy" id="1196324"/>
    <lineage>
        <taxon>Bacteria</taxon>
        <taxon>Bacillati</taxon>
        <taxon>Bacillota</taxon>
        <taxon>Bacilli</taxon>
        <taxon>Bacillales</taxon>
        <taxon>Fictibacillaceae</taxon>
        <taxon>Fictibacillus</taxon>
    </lineage>
</organism>
<reference evidence="2 3" key="1">
    <citation type="journal article" date="2012" name="J. Bacteriol.">
        <title>Genome of Bacillus macauensis ZFHKF-1, a Long-Chain-Forming Bacterium.</title>
        <authorList>
            <person name="Cai L."/>
            <person name="Zhang T."/>
        </authorList>
    </citation>
    <scope>NUCLEOTIDE SEQUENCE [LARGE SCALE GENOMIC DNA]</scope>
    <source>
        <strain evidence="2 3">ZFHKF-1</strain>
    </source>
</reference>
<dbReference type="EMBL" id="AKKV01000036">
    <property type="protein sequence ID" value="EIT84348.1"/>
    <property type="molecule type" value="Genomic_DNA"/>
</dbReference>
<keyword evidence="1" id="KW-0812">Transmembrane</keyword>
<feature type="transmembrane region" description="Helical" evidence="1">
    <location>
        <begin position="26"/>
        <end position="43"/>
    </location>
</feature>
<dbReference type="PATRIC" id="fig|1196324.3.peg.3318"/>
<protein>
    <submittedName>
        <fullName evidence="2">Uncharacterized protein</fullName>
    </submittedName>
</protein>
<dbReference type="Proteomes" id="UP000004080">
    <property type="component" value="Unassembled WGS sequence"/>
</dbReference>
<evidence type="ECO:0000313" key="2">
    <source>
        <dbReference type="EMBL" id="EIT84348.1"/>
    </source>
</evidence>
<keyword evidence="1" id="KW-1133">Transmembrane helix</keyword>
<gene>
    <name evidence="2" type="ORF">A374_16218</name>
</gene>